<feature type="chain" id="PRO_5032613278" description="C1q domain-containing protein" evidence="2">
    <location>
        <begin position="16"/>
        <end position="371"/>
    </location>
</feature>
<reference evidence="4" key="1">
    <citation type="submission" date="2018-11" db="EMBL/GenBank/DDBJ databases">
        <authorList>
            <person name="Alioto T."/>
            <person name="Alioto T."/>
        </authorList>
    </citation>
    <scope>NUCLEOTIDE SEQUENCE</scope>
</reference>
<sequence>MLCVASLLFIAPVVSFLFETSTPKQVIGGGSFLTDEHYNVLMDMLIQERKSRRSLEQYVGQLNQKISSAENDILNTRSEVGILQNTQSQQDLMNMFIVLKNKTEVTNDKYDKLLLDHTNLQRELNVTKQKAYELQNEVNELKSLKSVTQMHSVQHLNNVTKHLQQEIQNTNNHINVLESDATARKQDFIALVQDASQMKMELARYTASMLSKIDNFRNFTVGFMDGLRVNMSNEMNENNMNYSNTKQVALTACGTIGTYNKGDIAKFSIIKEHQGIDRLNSFTQSGIFTCEMSGTYVFFASMMSNTADGYFVLYKNSVPKSGAYISARSGDYESGSGMLVVELIVGDTVSLKCERSNIYVHPYSCFSFFKL</sequence>
<dbReference type="OrthoDB" id="6124429at2759"/>
<evidence type="ECO:0000313" key="4">
    <source>
        <dbReference type="EMBL" id="VDH93005.1"/>
    </source>
</evidence>
<name>A0A8B6BMG0_MYTGA</name>
<evidence type="ECO:0000313" key="5">
    <source>
        <dbReference type="Proteomes" id="UP000596742"/>
    </source>
</evidence>
<accession>A0A8B6BMG0</accession>
<dbReference type="SMART" id="SM00110">
    <property type="entry name" value="C1Q"/>
    <property type="match status" value="1"/>
</dbReference>
<dbReference type="Proteomes" id="UP000596742">
    <property type="component" value="Unassembled WGS sequence"/>
</dbReference>
<organism evidence="4 5">
    <name type="scientific">Mytilus galloprovincialis</name>
    <name type="common">Mediterranean mussel</name>
    <dbReference type="NCBI Taxonomy" id="29158"/>
    <lineage>
        <taxon>Eukaryota</taxon>
        <taxon>Metazoa</taxon>
        <taxon>Spiralia</taxon>
        <taxon>Lophotrochozoa</taxon>
        <taxon>Mollusca</taxon>
        <taxon>Bivalvia</taxon>
        <taxon>Autobranchia</taxon>
        <taxon>Pteriomorphia</taxon>
        <taxon>Mytilida</taxon>
        <taxon>Mytiloidea</taxon>
        <taxon>Mytilidae</taxon>
        <taxon>Mytilinae</taxon>
        <taxon>Mytilus</taxon>
    </lineage>
</organism>
<dbReference type="Pfam" id="PF00386">
    <property type="entry name" value="C1q"/>
    <property type="match status" value="1"/>
</dbReference>
<dbReference type="Gene3D" id="2.60.120.40">
    <property type="match status" value="1"/>
</dbReference>
<keyword evidence="2" id="KW-0732">Signal</keyword>
<protein>
    <recommendedName>
        <fullName evidence="3">C1q domain-containing protein</fullName>
    </recommendedName>
</protein>
<feature type="coiled-coil region" evidence="1">
    <location>
        <begin position="52"/>
        <end position="79"/>
    </location>
</feature>
<feature type="coiled-coil region" evidence="1">
    <location>
        <begin position="110"/>
        <end position="180"/>
    </location>
</feature>
<gene>
    <name evidence="4" type="ORF">MGAL_10B065296</name>
</gene>
<keyword evidence="1" id="KW-0175">Coiled coil</keyword>
<evidence type="ECO:0000256" key="1">
    <source>
        <dbReference type="SAM" id="Coils"/>
    </source>
</evidence>
<comment type="caution">
    <text evidence="4">The sequence shown here is derived from an EMBL/GenBank/DDBJ whole genome shotgun (WGS) entry which is preliminary data.</text>
</comment>
<evidence type="ECO:0000256" key="2">
    <source>
        <dbReference type="SAM" id="SignalP"/>
    </source>
</evidence>
<dbReference type="AlphaFoldDB" id="A0A8B6BMG0"/>
<dbReference type="EMBL" id="UYJE01000404">
    <property type="protein sequence ID" value="VDH93005.1"/>
    <property type="molecule type" value="Genomic_DNA"/>
</dbReference>
<dbReference type="InterPro" id="IPR001073">
    <property type="entry name" value="C1q_dom"/>
</dbReference>
<dbReference type="SUPFAM" id="SSF49842">
    <property type="entry name" value="TNF-like"/>
    <property type="match status" value="1"/>
</dbReference>
<proteinExistence type="predicted"/>
<keyword evidence="5" id="KW-1185">Reference proteome</keyword>
<dbReference type="InterPro" id="IPR008983">
    <property type="entry name" value="Tumour_necrosis_fac-like_dom"/>
</dbReference>
<evidence type="ECO:0000259" key="3">
    <source>
        <dbReference type="SMART" id="SM00110"/>
    </source>
</evidence>
<feature type="signal peptide" evidence="2">
    <location>
        <begin position="1"/>
        <end position="15"/>
    </location>
</feature>
<feature type="domain" description="C1q" evidence="3">
    <location>
        <begin position="241"/>
        <end position="371"/>
    </location>
</feature>